<evidence type="ECO:0000256" key="5">
    <source>
        <dbReference type="ARBA" id="ARBA00022989"/>
    </source>
</evidence>
<dbReference type="Proteomes" id="UP000373149">
    <property type="component" value="Unassembled WGS sequence"/>
</dbReference>
<feature type="region of interest" description="Disordered" evidence="8">
    <location>
        <begin position="424"/>
        <end position="463"/>
    </location>
</feature>
<dbReference type="RefSeq" id="WP_152870468.1">
    <property type="nucleotide sequence ID" value="NZ_VMNX01000403.1"/>
</dbReference>
<evidence type="ECO:0000256" key="7">
    <source>
        <dbReference type="ARBA" id="ARBA00024033"/>
    </source>
</evidence>
<keyword evidence="6 9" id="KW-0472">Membrane</keyword>
<evidence type="ECO:0000256" key="3">
    <source>
        <dbReference type="ARBA" id="ARBA00022679"/>
    </source>
</evidence>
<organism evidence="10 11">
    <name type="scientific">Streptomyces acidicola</name>
    <dbReference type="NCBI Taxonomy" id="2596892"/>
    <lineage>
        <taxon>Bacteria</taxon>
        <taxon>Bacillati</taxon>
        <taxon>Actinomycetota</taxon>
        <taxon>Actinomycetes</taxon>
        <taxon>Kitasatosporales</taxon>
        <taxon>Streptomycetaceae</taxon>
        <taxon>Streptomyces</taxon>
    </lineage>
</organism>
<dbReference type="PIRSF" id="PIRSF010361">
    <property type="entry name" value="UCP010361"/>
    <property type="match status" value="1"/>
</dbReference>
<sequence length="463" mass="50047">MTRRIEPRSLQPRRIQHRRFQPRTRSRPGRPEVRSRLLALAAAWAATRALMLWLLAHNHLPLLGHGGVAGEAYRLYARWYGVLAGGAYPEGDPLWQYPPGAGLLLLAPGALPGLTYFQAFVALTLTADIVVTVALTRAGTRPDGRSLSGAALWTAGLPVMLYLPLVRYDVLVTAFAVIALLTFSRSTRACGAFAAMGALAKVWPALTLIGTPRGRTTKEAWAAAAVTTAVLLGTLAALFRTPFDFLRQQGRRGVQIESLGGTALALARRAGWDGTVRYRYGAMEFVGPYVPEVAALSLALTVAAFGALLLWRTRARRWSPATPYDAALSAVLLFTVTSRVISPQYMVWLLGLAAVCLTSRHTTQRAVALLIVAATAVSAVTYPVLYQEVVNSTWTGCLLMLVRNGLLTAAAVLSFVRLWRGTAAGPRRSRSRSPEDHPEPDDSESSSPERNPSPIPSVIHTKG</sequence>
<gene>
    <name evidence="10" type="ORF">FPZ41_44785</name>
</gene>
<accession>A0A5N8X839</accession>
<comment type="subcellular location">
    <subcellularLocation>
        <location evidence="1">Cell membrane</location>
        <topology evidence="1">Multi-pass membrane protein</topology>
    </subcellularLocation>
</comment>
<comment type="similarity">
    <text evidence="7">Belongs to the glycosyltransferase 87 family.</text>
</comment>
<dbReference type="InterPro" id="IPR016570">
    <property type="entry name" value="UCP010361"/>
</dbReference>
<dbReference type="GO" id="GO:0016758">
    <property type="term" value="F:hexosyltransferase activity"/>
    <property type="evidence" value="ECO:0007669"/>
    <property type="project" value="InterPro"/>
</dbReference>
<feature type="transmembrane region" description="Helical" evidence="9">
    <location>
        <begin position="220"/>
        <end position="239"/>
    </location>
</feature>
<comment type="caution">
    <text evidence="10">The sequence shown here is derived from an EMBL/GenBank/DDBJ whole genome shotgun (WGS) entry which is preliminary data.</text>
</comment>
<keyword evidence="4 9" id="KW-0812">Transmembrane</keyword>
<dbReference type="Pfam" id="PF09594">
    <property type="entry name" value="GT87"/>
    <property type="match status" value="1"/>
</dbReference>
<reference evidence="10 11" key="1">
    <citation type="submission" date="2019-09" db="EMBL/GenBank/DDBJ databases">
        <authorList>
            <person name="Duangmal K."/>
            <person name="Teo W.F.A."/>
            <person name="Lipun K."/>
        </authorList>
    </citation>
    <scope>NUCLEOTIDE SEQUENCE [LARGE SCALE GENOMIC DNA]</scope>
    <source>
        <strain evidence="10 11">K1PN6</strain>
    </source>
</reference>
<keyword evidence="3" id="KW-0808">Transferase</keyword>
<feature type="transmembrane region" description="Helical" evidence="9">
    <location>
        <begin position="114"/>
        <end position="135"/>
    </location>
</feature>
<evidence type="ECO:0000256" key="2">
    <source>
        <dbReference type="ARBA" id="ARBA00022475"/>
    </source>
</evidence>
<feature type="transmembrane region" description="Helical" evidence="9">
    <location>
        <begin position="342"/>
        <end position="359"/>
    </location>
</feature>
<dbReference type="EMBL" id="VMNX01000403">
    <property type="protein sequence ID" value="MPY55284.1"/>
    <property type="molecule type" value="Genomic_DNA"/>
</dbReference>
<feature type="transmembrane region" description="Helical" evidence="9">
    <location>
        <begin position="147"/>
        <end position="165"/>
    </location>
</feature>
<feature type="transmembrane region" description="Helical" evidence="9">
    <location>
        <begin position="398"/>
        <end position="419"/>
    </location>
</feature>
<keyword evidence="2" id="KW-1003">Cell membrane</keyword>
<evidence type="ECO:0000313" key="10">
    <source>
        <dbReference type="EMBL" id="MPY55284.1"/>
    </source>
</evidence>
<feature type="transmembrane region" description="Helical" evidence="9">
    <location>
        <begin position="37"/>
        <end position="56"/>
    </location>
</feature>
<evidence type="ECO:0000256" key="6">
    <source>
        <dbReference type="ARBA" id="ARBA00023136"/>
    </source>
</evidence>
<dbReference type="GO" id="GO:0005886">
    <property type="term" value="C:plasma membrane"/>
    <property type="evidence" value="ECO:0007669"/>
    <property type="project" value="UniProtKB-SubCell"/>
</dbReference>
<keyword evidence="11" id="KW-1185">Reference proteome</keyword>
<dbReference type="AlphaFoldDB" id="A0A5N8X839"/>
<feature type="transmembrane region" description="Helical" evidence="9">
    <location>
        <begin position="171"/>
        <end position="199"/>
    </location>
</feature>
<evidence type="ECO:0000256" key="1">
    <source>
        <dbReference type="ARBA" id="ARBA00004651"/>
    </source>
</evidence>
<name>A0A5N8X839_9ACTN</name>
<proteinExistence type="inferred from homology"/>
<evidence type="ECO:0000256" key="8">
    <source>
        <dbReference type="SAM" id="MobiDB-lite"/>
    </source>
</evidence>
<feature type="transmembrane region" description="Helical" evidence="9">
    <location>
        <begin position="293"/>
        <end position="311"/>
    </location>
</feature>
<dbReference type="InterPro" id="IPR018584">
    <property type="entry name" value="GT87"/>
</dbReference>
<protein>
    <submittedName>
        <fullName evidence="10">DUF2029 domain-containing protein</fullName>
    </submittedName>
</protein>
<feature type="transmembrane region" description="Helical" evidence="9">
    <location>
        <begin position="366"/>
        <end position="386"/>
    </location>
</feature>
<evidence type="ECO:0000256" key="9">
    <source>
        <dbReference type="SAM" id="Phobius"/>
    </source>
</evidence>
<keyword evidence="5 9" id="KW-1133">Transmembrane helix</keyword>
<evidence type="ECO:0000256" key="4">
    <source>
        <dbReference type="ARBA" id="ARBA00022692"/>
    </source>
</evidence>
<evidence type="ECO:0000313" key="11">
    <source>
        <dbReference type="Proteomes" id="UP000373149"/>
    </source>
</evidence>